<reference evidence="1" key="2">
    <citation type="journal article" date="2015" name="Fish Shellfish Immunol.">
        <title>Early steps in the European eel (Anguilla anguilla)-Vibrio vulnificus interaction in the gills: Role of the RtxA13 toxin.</title>
        <authorList>
            <person name="Callol A."/>
            <person name="Pajuelo D."/>
            <person name="Ebbesson L."/>
            <person name="Teles M."/>
            <person name="MacKenzie S."/>
            <person name="Amaro C."/>
        </authorList>
    </citation>
    <scope>NUCLEOTIDE SEQUENCE</scope>
</reference>
<name>A0A0E9SGE1_ANGAN</name>
<accession>A0A0E9SGE1</accession>
<dbReference type="AlphaFoldDB" id="A0A0E9SGE1"/>
<reference evidence="1" key="1">
    <citation type="submission" date="2014-11" db="EMBL/GenBank/DDBJ databases">
        <authorList>
            <person name="Amaro Gonzalez C."/>
        </authorList>
    </citation>
    <scope>NUCLEOTIDE SEQUENCE</scope>
</reference>
<sequence>MVSDQGMILHLHKNRVIDMQVEDSTQVAVQHAIFGLFGVVAGEALGLHEWQVLRVARGAHQDRMLEHGTGELLK</sequence>
<protein>
    <submittedName>
        <fullName evidence="1">Uncharacterized protein</fullName>
    </submittedName>
</protein>
<evidence type="ECO:0000313" key="1">
    <source>
        <dbReference type="EMBL" id="JAH39583.1"/>
    </source>
</evidence>
<organism evidence="1">
    <name type="scientific">Anguilla anguilla</name>
    <name type="common">European freshwater eel</name>
    <name type="synonym">Muraena anguilla</name>
    <dbReference type="NCBI Taxonomy" id="7936"/>
    <lineage>
        <taxon>Eukaryota</taxon>
        <taxon>Metazoa</taxon>
        <taxon>Chordata</taxon>
        <taxon>Craniata</taxon>
        <taxon>Vertebrata</taxon>
        <taxon>Euteleostomi</taxon>
        <taxon>Actinopterygii</taxon>
        <taxon>Neopterygii</taxon>
        <taxon>Teleostei</taxon>
        <taxon>Anguilliformes</taxon>
        <taxon>Anguillidae</taxon>
        <taxon>Anguilla</taxon>
    </lineage>
</organism>
<proteinExistence type="predicted"/>
<dbReference type="EMBL" id="GBXM01068994">
    <property type="protein sequence ID" value="JAH39583.1"/>
    <property type="molecule type" value="Transcribed_RNA"/>
</dbReference>